<proteinExistence type="inferred from homology"/>
<feature type="domain" description="YetF C-terminal" evidence="8">
    <location>
        <begin position="96"/>
        <end position="157"/>
    </location>
</feature>
<keyword evidence="6 7" id="KW-0472">Membrane</keyword>
<reference evidence="9" key="1">
    <citation type="submission" date="2018-07" db="EMBL/GenBank/DDBJ databases">
        <title>Genome assembly of strain Ka43.</title>
        <authorList>
            <person name="Kukolya J."/>
            <person name="Nagy I."/>
            <person name="Horvath B."/>
            <person name="Toth A."/>
        </authorList>
    </citation>
    <scope>NUCLEOTIDE SEQUENCE</scope>
    <source>
        <strain evidence="9">KB43</strain>
    </source>
</reference>
<comment type="similarity">
    <text evidence="2">Belongs to the UPF0702 family.</text>
</comment>
<evidence type="ECO:0000256" key="1">
    <source>
        <dbReference type="ARBA" id="ARBA00004651"/>
    </source>
</evidence>
<keyword evidence="3" id="KW-1003">Cell membrane</keyword>
<evidence type="ECO:0000256" key="7">
    <source>
        <dbReference type="SAM" id="Phobius"/>
    </source>
</evidence>
<dbReference type="InterPro" id="IPR023090">
    <property type="entry name" value="UPF0702_alpha/beta_dom_sf"/>
</dbReference>
<keyword evidence="5 7" id="KW-1133">Transmembrane helix</keyword>
<dbReference type="Pfam" id="PF04239">
    <property type="entry name" value="DUF421"/>
    <property type="match status" value="1"/>
</dbReference>
<dbReference type="AlphaFoldDB" id="A0A928V3G4"/>
<name>A0A928V3G4_9GAMM</name>
<keyword evidence="4 7" id="KW-0812">Transmembrane</keyword>
<dbReference type="GO" id="GO:0005886">
    <property type="term" value="C:plasma membrane"/>
    <property type="evidence" value="ECO:0007669"/>
    <property type="project" value="UniProtKB-SubCell"/>
</dbReference>
<evidence type="ECO:0000259" key="8">
    <source>
        <dbReference type="Pfam" id="PF04239"/>
    </source>
</evidence>
<keyword evidence="10" id="KW-1185">Reference proteome</keyword>
<evidence type="ECO:0000256" key="6">
    <source>
        <dbReference type="ARBA" id="ARBA00023136"/>
    </source>
</evidence>
<evidence type="ECO:0000256" key="2">
    <source>
        <dbReference type="ARBA" id="ARBA00006448"/>
    </source>
</evidence>
<dbReference type="InterPro" id="IPR007353">
    <property type="entry name" value="DUF421"/>
</dbReference>
<gene>
    <name evidence="9" type="ORF">C4F51_04830</name>
</gene>
<sequence>MQDMFALTHSIPVTILRSTIVYLILLVIIRYLPKRNIGSIAPHDILILVVIGGLANDGILGGADSVGDFLLMTSVIIGWALVVDWLDYRFSILGWLFKAKQTPLIDHGRILRKNLHEEMITEDELWAALRKHGVDNLEAVKSAYVEADGRISVIQHEK</sequence>
<dbReference type="Gene3D" id="3.30.240.20">
    <property type="entry name" value="bsu07140 like domains"/>
    <property type="match status" value="1"/>
</dbReference>
<comment type="subcellular location">
    <subcellularLocation>
        <location evidence="1">Cell membrane</location>
        <topology evidence="1">Multi-pass membrane protein</topology>
    </subcellularLocation>
</comment>
<feature type="transmembrane region" description="Helical" evidence="7">
    <location>
        <begin position="15"/>
        <end position="33"/>
    </location>
</feature>
<protein>
    <submittedName>
        <fullName evidence="9">DUF421 domain-containing protein</fullName>
    </submittedName>
</protein>
<dbReference type="Proteomes" id="UP000652567">
    <property type="component" value="Unassembled WGS sequence"/>
</dbReference>
<dbReference type="RefSeq" id="WP_193907655.1">
    <property type="nucleotide sequence ID" value="NZ_PRDL01000001.1"/>
</dbReference>
<evidence type="ECO:0000256" key="4">
    <source>
        <dbReference type="ARBA" id="ARBA00022692"/>
    </source>
</evidence>
<organism evidence="9 10">
    <name type="scientific">Cellvibrio polysaccharolyticus</name>
    <dbReference type="NCBI Taxonomy" id="2082724"/>
    <lineage>
        <taxon>Bacteria</taxon>
        <taxon>Pseudomonadati</taxon>
        <taxon>Pseudomonadota</taxon>
        <taxon>Gammaproteobacteria</taxon>
        <taxon>Cellvibrionales</taxon>
        <taxon>Cellvibrionaceae</taxon>
        <taxon>Cellvibrio</taxon>
    </lineage>
</organism>
<evidence type="ECO:0000256" key="5">
    <source>
        <dbReference type="ARBA" id="ARBA00022989"/>
    </source>
</evidence>
<feature type="transmembrane region" description="Helical" evidence="7">
    <location>
        <begin position="69"/>
        <end position="88"/>
    </location>
</feature>
<evidence type="ECO:0000256" key="3">
    <source>
        <dbReference type="ARBA" id="ARBA00022475"/>
    </source>
</evidence>
<accession>A0A928V3G4</accession>
<comment type="caution">
    <text evidence="9">The sequence shown here is derived from an EMBL/GenBank/DDBJ whole genome shotgun (WGS) entry which is preliminary data.</text>
</comment>
<dbReference type="PANTHER" id="PTHR34582:SF6">
    <property type="entry name" value="UPF0702 TRANSMEMBRANE PROTEIN YCAP"/>
    <property type="match status" value="1"/>
</dbReference>
<evidence type="ECO:0000313" key="9">
    <source>
        <dbReference type="EMBL" id="MBE8716510.1"/>
    </source>
</evidence>
<evidence type="ECO:0000313" key="10">
    <source>
        <dbReference type="Proteomes" id="UP000652567"/>
    </source>
</evidence>
<dbReference type="EMBL" id="PRDL01000001">
    <property type="protein sequence ID" value="MBE8716510.1"/>
    <property type="molecule type" value="Genomic_DNA"/>
</dbReference>
<dbReference type="PANTHER" id="PTHR34582">
    <property type="entry name" value="UPF0702 TRANSMEMBRANE PROTEIN YCAP"/>
    <property type="match status" value="1"/>
</dbReference>